<accession>A0A251XV96</accession>
<feature type="compositionally biased region" description="Basic and acidic residues" evidence="1">
    <location>
        <begin position="9"/>
        <end position="23"/>
    </location>
</feature>
<feature type="region of interest" description="Disordered" evidence="1">
    <location>
        <begin position="1"/>
        <end position="43"/>
    </location>
</feature>
<feature type="compositionally biased region" description="Low complexity" evidence="1">
    <location>
        <begin position="24"/>
        <end position="37"/>
    </location>
</feature>
<dbReference type="EMBL" id="MDHJ01000001">
    <property type="protein sequence ID" value="OUE09427.1"/>
    <property type="molecule type" value="Genomic_DNA"/>
</dbReference>
<dbReference type="AlphaFoldDB" id="A0A251XV96"/>
<dbReference type="Proteomes" id="UP000195106">
    <property type="component" value="Unassembled WGS sequence"/>
</dbReference>
<organism evidence="2 3">
    <name type="scientific">Clavibacter michiganensis</name>
    <dbReference type="NCBI Taxonomy" id="28447"/>
    <lineage>
        <taxon>Bacteria</taxon>
        <taxon>Bacillati</taxon>
        <taxon>Actinomycetota</taxon>
        <taxon>Actinomycetes</taxon>
        <taxon>Micrococcales</taxon>
        <taxon>Microbacteriaceae</taxon>
        <taxon>Clavibacter</taxon>
    </lineage>
</organism>
<evidence type="ECO:0000256" key="1">
    <source>
        <dbReference type="SAM" id="MobiDB-lite"/>
    </source>
</evidence>
<sequence>MTSGAGPRIRADAADPVAGDRHATGAAGTAPGTGPADAAEDAS</sequence>
<protein>
    <submittedName>
        <fullName evidence="2">Uncharacterized protein</fullName>
    </submittedName>
</protein>
<comment type="caution">
    <text evidence="2">The sequence shown here is derived from an EMBL/GenBank/DDBJ whole genome shotgun (WGS) entry which is preliminary data.</text>
</comment>
<proteinExistence type="predicted"/>
<gene>
    <name evidence="2" type="ORF">CMsap09_10825</name>
</gene>
<reference evidence="2 3" key="1">
    <citation type="submission" date="2016-08" db="EMBL/GenBank/DDBJ databases">
        <title>Genome sequence of Clavibacter michiganensis spp. strain CASJ009.</title>
        <authorList>
            <person name="Thapa S.P."/>
            <person name="Coaker G."/>
        </authorList>
    </citation>
    <scope>NUCLEOTIDE SEQUENCE [LARGE SCALE GENOMIC DNA]</scope>
    <source>
        <strain evidence="2">CASJ009</strain>
    </source>
</reference>
<evidence type="ECO:0000313" key="3">
    <source>
        <dbReference type="Proteomes" id="UP000195106"/>
    </source>
</evidence>
<evidence type="ECO:0000313" key="2">
    <source>
        <dbReference type="EMBL" id="OUE09427.1"/>
    </source>
</evidence>
<name>A0A251XV96_9MICO</name>